<dbReference type="InterPro" id="IPR020846">
    <property type="entry name" value="MFS_dom"/>
</dbReference>
<dbReference type="Gene3D" id="1.20.1250.20">
    <property type="entry name" value="MFS general substrate transporter like domains"/>
    <property type="match status" value="2"/>
</dbReference>
<dbReference type="RefSeq" id="XP_005186885.2">
    <property type="nucleotide sequence ID" value="XM_005186828.4"/>
</dbReference>
<organism evidence="6">
    <name type="scientific">Musca domestica</name>
    <name type="common">House fly</name>
    <dbReference type="NCBI Taxonomy" id="7370"/>
    <lineage>
        <taxon>Eukaryota</taxon>
        <taxon>Metazoa</taxon>
        <taxon>Ecdysozoa</taxon>
        <taxon>Arthropoda</taxon>
        <taxon>Hexapoda</taxon>
        <taxon>Insecta</taxon>
        <taxon>Pterygota</taxon>
        <taxon>Neoptera</taxon>
        <taxon>Endopterygota</taxon>
        <taxon>Diptera</taxon>
        <taxon>Brachycera</taxon>
        <taxon>Muscomorpha</taxon>
        <taxon>Muscoidea</taxon>
        <taxon>Muscidae</taxon>
        <taxon>Musca</taxon>
    </lineage>
</organism>
<comment type="subcellular location">
    <subcellularLocation>
        <location evidence="1">Membrane</location>
        <topology evidence="1">Multi-pass membrane protein</topology>
    </subcellularLocation>
</comment>
<dbReference type="GO" id="GO:0008028">
    <property type="term" value="F:monocarboxylic acid transmembrane transporter activity"/>
    <property type="evidence" value="ECO:0007669"/>
    <property type="project" value="TreeGrafter"/>
</dbReference>
<feature type="transmembrane region" description="Helical" evidence="4">
    <location>
        <begin position="413"/>
        <end position="440"/>
    </location>
</feature>
<feature type="transmembrane region" description="Helical" evidence="4">
    <location>
        <begin position="36"/>
        <end position="57"/>
    </location>
</feature>
<dbReference type="EnsemblMetazoa" id="MDOA000460-RA">
    <property type="protein sequence ID" value="MDOA000460-PA"/>
    <property type="gene ID" value="MDOA000460"/>
</dbReference>
<dbReference type="AlphaFoldDB" id="A0A1I8M224"/>
<feature type="coiled-coil region" evidence="2">
    <location>
        <begin position="371"/>
        <end position="398"/>
    </location>
</feature>
<feature type="transmembrane region" description="Helical" evidence="4">
    <location>
        <begin position="207"/>
        <end position="224"/>
    </location>
</feature>
<dbReference type="InterPro" id="IPR036259">
    <property type="entry name" value="MFS_trans_sf"/>
</dbReference>
<dbReference type="eggNOG" id="KOG2504">
    <property type="taxonomic scope" value="Eukaryota"/>
</dbReference>
<dbReference type="PROSITE" id="PS50850">
    <property type="entry name" value="MFS"/>
    <property type="match status" value="1"/>
</dbReference>
<feature type="domain" description="Major facilitator superfamily (MFS) profile" evidence="5">
    <location>
        <begin position="426"/>
        <end position="620"/>
    </location>
</feature>
<evidence type="ECO:0000313" key="6">
    <source>
        <dbReference type="EnsemblMetazoa" id="MDOA000460-PA"/>
    </source>
</evidence>
<proteinExistence type="predicted"/>
<feature type="transmembrane region" description="Helical" evidence="4">
    <location>
        <begin position="87"/>
        <end position="105"/>
    </location>
</feature>
<dbReference type="PANTHER" id="PTHR11360">
    <property type="entry name" value="MONOCARBOXYLATE TRANSPORTER"/>
    <property type="match status" value="1"/>
</dbReference>
<evidence type="ECO:0000256" key="4">
    <source>
        <dbReference type="SAM" id="Phobius"/>
    </source>
</evidence>
<dbReference type="InterPro" id="IPR050327">
    <property type="entry name" value="Proton-linked_MCT"/>
</dbReference>
<evidence type="ECO:0000256" key="1">
    <source>
        <dbReference type="ARBA" id="ARBA00004141"/>
    </source>
</evidence>
<dbReference type="Pfam" id="PF07690">
    <property type="entry name" value="MFS_1"/>
    <property type="match status" value="2"/>
</dbReference>
<protein>
    <recommendedName>
        <fullName evidence="5">Major facilitator superfamily (MFS) profile domain-containing protein</fullName>
    </recommendedName>
</protein>
<dbReference type="CDD" id="cd17352">
    <property type="entry name" value="MFS_MCT_SLC16"/>
    <property type="match status" value="1"/>
</dbReference>
<dbReference type="PANTHER" id="PTHR11360:SF8">
    <property type="entry name" value="BCDNA.LD28120-RELATED"/>
    <property type="match status" value="1"/>
</dbReference>
<feature type="transmembrane region" description="Helical" evidence="4">
    <location>
        <begin position="460"/>
        <end position="480"/>
    </location>
</feature>
<dbReference type="KEGG" id="mde:101893034"/>
<feature type="transmembrane region" description="Helical" evidence="4">
    <location>
        <begin position="180"/>
        <end position="201"/>
    </location>
</feature>
<dbReference type="GO" id="GO:0016020">
    <property type="term" value="C:membrane"/>
    <property type="evidence" value="ECO:0007669"/>
    <property type="project" value="UniProtKB-SubCell"/>
</dbReference>
<feature type="transmembrane region" description="Helical" evidence="4">
    <location>
        <begin position="517"/>
        <end position="540"/>
    </location>
</feature>
<dbReference type="InterPro" id="IPR011701">
    <property type="entry name" value="MFS"/>
</dbReference>
<keyword evidence="4" id="KW-0812">Transmembrane</keyword>
<keyword evidence="2" id="KW-0175">Coiled coil</keyword>
<keyword evidence="4" id="KW-1133">Transmembrane helix</keyword>
<accession>A0A1I8M224</accession>
<keyword evidence="4" id="KW-0472">Membrane</keyword>
<evidence type="ECO:0000256" key="3">
    <source>
        <dbReference type="SAM" id="MobiDB-lite"/>
    </source>
</evidence>
<gene>
    <name evidence="6" type="primary">101893034</name>
</gene>
<dbReference type="SUPFAM" id="SSF103473">
    <property type="entry name" value="MFS general substrate transporter"/>
    <property type="match status" value="1"/>
</dbReference>
<dbReference type="VEuPathDB" id="VectorBase:MDOMA2_019668"/>
<feature type="transmembrane region" description="Helical" evidence="4">
    <location>
        <begin position="552"/>
        <end position="571"/>
    </location>
</feature>
<feature type="transmembrane region" description="Helical" evidence="4">
    <location>
        <begin position="583"/>
        <end position="600"/>
    </location>
</feature>
<dbReference type="FunFam" id="1.20.1250.20:FF:000383">
    <property type="entry name" value="Blast:Monocarboxylate transporter 13"/>
    <property type="match status" value="1"/>
</dbReference>
<feature type="transmembrane region" description="Helical" evidence="4">
    <location>
        <begin position="492"/>
        <end position="511"/>
    </location>
</feature>
<sequence length="620" mass="69367">MAQSKVTIEAAENAPVYKETTKPKKKRSKRRDKSDLGPNFIAPDGGWGWVVCIASGLSNLSLFPPMQQYGLVYRQRMDKFGFDAKQITTIVNAMMALASLIGLVNGAMFRRFSFRQVALVGSVMAFTGLFLSAFCETFVQYIICLSTIYGIGMGLCMASNALAVNTYFKNKRRKATGFTWTLTGLGPIVFPHISMLLLAYYGPQGTILIYAAIALNAFLCALTLQPVQWHAPQPEQEKSADANNEIDSFECDYCQSQKKEKRGIFSTEYTFNDDDPQTPGYEIIEPGTPMIARANDGWFGSKLSLTTAPRYRSTRLLKQLSKQESIEESHEPDQNSYFSQSNHFHRERKEFQRQISRISVKSKTDSAHCTCAEERALLQKINEDAKRQEEARLQALIEEEELRKSRMTFWQKIVVFFDLDLLRDFTFINLVVGMTIMTFGEMNFGVLTPFILNSFGYNDSQISIAMSVMAGIDISVRFLGPFALEKVNLGNRVLFAIGIIAISIGRMAVTFTDSYNVVLALFMLIGFGKGLRTIFSPLIIPSYVPLKRLPAATGLQLIFNSIVSFSLGPVLGSVTDKFGYKTTIHFINVLTAATLLFWLIESLVRRMLKKKAAGMAASDS</sequence>
<feature type="transmembrane region" description="Helical" evidence="4">
    <location>
        <begin position="117"/>
        <end position="142"/>
    </location>
</feature>
<feature type="region of interest" description="Disordered" evidence="3">
    <location>
        <begin position="1"/>
        <end position="37"/>
    </location>
</feature>
<reference evidence="6" key="1">
    <citation type="submission" date="2020-05" db="UniProtKB">
        <authorList>
            <consortium name="EnsemblMetazoa"/>
        </authorList>
    </citation>
    <scope>IDENTIFICATION</scope>
    <source>
        <strain evidence="6">Aabys</strain>
    </source>
</reference>
<dbReference type="OrthoDB" id="410267at2759"/>
<evidence type="ECO:0000259" key="5">
    <source>
        <dbReference type="PROSITE" id="PS50850"/>
    </source>
</evidence>
<name>A0A1I8M224_MUSDO</name>
<dbReference type="VEuPathDB" id="VectorBase:MDOA000460"/>
<feature type="transmembrane region" description="Helical" evidence="4">
    <location>
        <begin position="148"/>
        <end position="168"/>
    </location>
</feature>
<evidence type="ECO:0000256" key="2">
    <source>
        <dbReference type="SAM" id="Coils"/>
    </source>
</evidence>